<dbReference type="AlphaFoldDB" id="A0A5A8DIR9"/>
<accession>A0A5A8DIR9</accession>
<gene>
    <name evidence="3" type="ORF">FNF31_01939</name>
</gene>
<dbReference type="PANTHER" id="PTHR30411:SF9">
    <property type="entry name" value="MULTIFUNCTIONAL SER_THR-TRNA DEACYLASE PROXP-Y"/>
    <property type="match status" value="1"/>
</dbReference>
<feature type="region of interest" description="Disordered" evidence="1">
    <location>
        <begin position="69"/>
        <end position="105"/>
    </location>
</feature>
<dbReference type="GO" id="GO:0002161">
    <property type="term" value="F:aminoacyl-tRNA deacylase activity"/>
    <property type="evidence" value="ECO:0007669"/>
    <property type="project" value="InterPro"/>
</dbReference>
<dbReference type="InterPro" id="IPR036754">
    <property type="entry name" value="YbaK/aa-tRNA-synt-asso_dom_sf"/>
</dbReference>
<sequence>MLAVQAKRAAVAPALLRPAAKFSDPAKGALGDATAFPGWNEAATAFALRFSLGGPVGWRRTSGLAAASAPAKGKAARAVRASNPAAAAEKSSKKPAKAPGAAAASDSKPAAAAAAAASSPKPAADEPAEDPALFKRLLAMVEAAGVRHERLTHAPTRTSAESAAVRGVEVSTGAKAMMFKTNLKGAKAEAAEREGAPTHYLVVLSASRQLDLKAVRKITGKSSKMASPSEVFEVSGAVPGAVPPVGSAFTGGRVQTLIDQSLIDQGPTVNFNCGLRSESLCHVPVEDLLRLEPTHRVVDVAVKE</sequence>
<reference evidence="3 4" key="1">
    <citation type="submission" date="2019-07" db="EMBL/GenBank/DDBJ databases">
        <title>Genomes of Cafeteria roenbergensis.</title>
        <authorList>
            <person name="Fischer M.G."/>
            <person name="Hackl T."/>
            <person name="Roman M."/>
        </authorList>
    </citation>
    <scope>NUCLEOTIDE SEQUENCE [LARGE SCALE GENOMIC DNA]</scope>
    <source>
        <strain evidence="3 4">Cflag</strain>
    </source>
</reference>
<evidence type="ECO:0000313" key="3">
    <source>
        <dbReference type="EMBL" id="KAA0165286.1"/>
    </source>
</evidence>
<protein>
    <recommendedName>
        <fullName evidence="2">YbaK/aminoacyl-tRNA synthetase-associated domain-containing protein</fullName>
    </recommendedName>
</protein>
<dbReference type="SUPFAM" id="SSF55826">
    <property type="entry name" value="YbaK/ProRS associated domain"/>
    <property type="match status" value="1"/>
</dbReference>
<name>A0A5A8DIR9_CAFRO</name>
<dbReference type="EMBL" id="VLTM01000013">
    <property type="protein sequence ID" value="KAA0165286.1"/>
    <property type="molecule type" value="Genomic_DNA"/>
</dbReference>
<organism evidence="3 4">
    <name type="scientific">Cafeteria roenbergensis</name>
    <name type="common">Marine flagellate</name>
    <dbReference type="NCBI Taxonomy" id="33653"/>
    <lineage>
        <taxon>Eukaryota</taxon>
        <taxon>Sar</taxon>
        <taxon>Stramenopiles</taxon>
        <taxon>Bigyra</taxon>
        <taxon>Opalozoa</taxon>
        <taxon>Bicosoecida</taxon>
        <taxon>Cafeteriaceae</taxon>
        <taxon>Cafeteria</taxon>
    </lineage>
</organism>
<evidence type="ECO:0000259" key="2">
    <source>
        <dbReference type="Pfam" id="PF04073"/>
    </source>
</evidence>
<dbReference type="InterPro" id="IPR007214">
    <property type="entry name" value="YbaK/aa-tRNA-synth-assoc-dom"/>
</dbReference>
<evidence type="ECO:0000313" key="4">
    <source>
        <dbReference type="Proteomes" id="UP000325113"/>
    </source>
</evidence>
<comment type="caution">
    <text evidence="3">The sequence shown here is derived from an EMBL/GenBank/DDBJ whole genome shotgun (WGS) entry which is preliminary data.</text>
</comment>
<dbReference type="Pfam" id="PF04073">
    <property type="entry name" value="tRNA_edit"/>
    <property type="match status" value="1"/>
</dbReference>
<feature type="compositionally biased region" description="Low complexity" evidence="1">
    <location>
        <begin position="69"/>
        <end position="89"/>
    </location>
</feature>
<dbReference type="PANTHER" id="PTHR30411">
    <property type="entry name" value="CYTOPLASMIC PROTEIN"/>
    <property type="match status" value="1"/>
</dbReference>
<proteinExistence type="predicted"/>
<feature type="domain" description="YbaK/aminoacyl-tRNA synthetase-associated" evidence="2">
    <location>
        <begin position="153"/>
        <end position="290"/>
    </location>
</feature>
<dbReference type="Gene3D" id="3.90.960.10">
    <property type="entry name" value="YbaK/aminoacyl-tRNA synthetase-associated domain"/>
    <property type="match status" value="1"/>
</dbReference>
<dbReference type="Proteomes" id="UP000325113">
    <property type="component" value="Unassembled WGS sequence"/>
</dbReference>
<evidence type="ECO:0000256" key="1">
    <source>
        <dbReference type="SAM" id="MobiDB-lite"/>
    </source>
</evidence>